<gene>
    <name evidence="2" type="ORF">PHMEG_0009388</name>
</gene>
<organism evidence="2 3">
    <name type="scientific">Phytophthora megakarya</name>
    <dbReference type="NCBI Taxonomy" id="4795"/>
    <lineage>
        <taxon>Eukaryota</taxon>
        <taxon>Sar</taxon>
        <taxon>Stramenopiles</taxon>
        <taxon>Oomycota</taxon>
        <taxon>Peronosporomycetes</taxon>
        <taxon>Peronosporales</taxon>
        <taxon>Peronosporaceae</taxon>
        <taxon>Phytophthora</taxon>
    </lineage>
</organism>
<comment type="caution">
    <text evidence="2">The sequence shown here is derived from an EMBL/GenBank/DDBJ whole genome shotgun (WGS) entry which is preliminary data.</text>
</comment>
<dbReference type="OrthoDB" id="126333at2759"/>
<dbReference type="Proteomes" id="UP000198211">
    <property type="component" value="Unassembled WGS sequence"/>
</dbReference>
<dbReference type="STRING" id="4795.A0A225WGX2"/>
<reference evidence="3" key="1">
    <citation type="submission" date="2017-03" db="EMBL/GenBank/DDBJ databases">
        <title>Phytopthora megakarya and P. palmivora, two closely related causual agents of cacao black pod achieved similar genome size and gene model numbers by different mechanisms.</title>
        <authorList>
            <person name="Ali S."/>
            <person name="Shao J."/>
            <person name="Larry D.J."/>
            <person name="Kronmiller B."/>
            <person name="Shen D."/>
            <person name="Strem M.D."/>
            <person name="Melnick R.L."/>
            <person name="Guiltinan M.J."/>
            <person name="Tyler B.M."/>
            <person name="Meinhardt L.W."/>
            <person name="Bailey B.A."/>
        </authorList>
    </citation>
    <scope>NUCLEOTIDE SEQUENCE [LARGE SCALE GENOMIC DNA]</scope>
    <source>
        <strain evidence="3">zdho120</strain>
    </source>
</reference>
<evidence type="ECO:0000313" key="3">
    <source>
        <dbReference type="Proteomes" id="UP000198211"/>
    </source>
</evidence>
<dbReference type="EMBL" id="NBNE01000873">
    <property type="protein sequence ID" value="OWZ16772.1"/>
    <property type="molecule type" value="Genomic_DNA"/>
</dbReference>
<evidence type="ECO:0000256" key="1">
    <source>
        <dbReference type="SAM" id="MobiDB-lite"/>
    </source>
</evidence>
<proteinExistence type="predicted"/>
<protein>
    <submittedName>
        <fullName evidence="2">Uncharacterized protein</fullName>
    </submittedName>
</protein>
<dbReference type="AlphaFoldDB" id="A0A225WGX2"/>
<keyword evidence="3" id="KW-1185">Reference proteome</keyword>
<feature type="compositionally biased region" description="Low complexity" evidence="1">
    <location>
        <begin position="218"/>
        <end position="228"/>
    </location>
</feature>
<evidence type="ECO:0000313" key="2">
    <source>
        <dbReference type="EMBL" id="OWZ16772.1"/>
    </source>
</evidence>
<name>A0A225WGX2_9STRA</name>
<sequence>MDQYPQHFGLVERQLLKQGRTLEQHCINRESGGFSKTASPCINDDLKKMMMYLYTNASTSTDNQDAGLLCLPWLLFGRPSDLIFVRKQQLSIYDDNVFFIRLIRVKTSEEQCDGVGSQKIGVDTTGWLTCSNQLTLPPHLGPIKGQKTPPLHHSKQSLFPDEDYAMCPLLVGAMALITQAAPCAALLNHLSDEVKSAPLEVSASIPLLERLGHPPTSPTQATASTPSTNKPMYESSAIGIHAQVNRLLNRVSHPAVDETSLSSHSFRRGGAQHANTSSKLTTQRIFDRGALNLATTNKTFAYVFHTPKEDHEVGKVLSGMTPKQAARLPSLACSTPQDENAYMK</sequence>
<accession>A0A225WGX2</accession>
<feature type="region of interest" description="Disordered" evidence="1">
    <location>
        <begin position="209"/>
        <end position="233"/>
    </location>
</feature>